<feature type="region of interest" description="Disordered" evidence="2">
    <location>
        <begin position="1"/>
        <end position="26"/>
    </location>
</feature>
<evidence type="ECO:0000259" key="3">
    <source>
        <dbReference type="Pfam" id="PF10506"/>
    </source>
</evidence>
<reference evidence="4" key="1">
    <citation type="submission" date="2025-08" db="UniProtKB">
        <authorList>
            <consortium name="Ensembl"/>
        </authorList>
    </citation>
    <scope>IDENTIFICATION</scope>
</reference>
<feature type="region of interest" description="Disordered" evidence="2">
    <location>
        <begin position="325"/>
        <end position="361"/>
    </location>
</feature>
<dbReference type="GeneTree" id="ENSGT00530000063974"/>
<dbReference type="InterPro" id="IPR019536">
    <property type="entry name" value="USHBP1_PDZ-bd"/>
</dbReference>
<feature type="region of interest" description="Disordered" evidence="2">
    <location>
        <begin position="80"/>
        <end position="132"/>
    </location>
</feature>
<feature type="domain" description="Harmonin-binding protein USHBP1 PDZ-binding" evidence="3">
    <location>
        <begin position="363"/>
        <end position="427"/>
    </location>
</feature>
<feature type="region of interest" description="Disordered" evidence="2">
    <location>
        <begin position="520"/>
        <end position="562"/>
    </location>
</feature>
<dbReference type="PANTHER" id="PTHR23347:SF5">
    <property type="entry name" value="HARMONIN-BINDING PROTEIN USHBP1"/>
    <property type="match status" value="1"/>
</dbReference>
<feature type="region of interest" description="Disordered" evidence="2">
    <location>
        <begin position="445"/>
        <end position="473"/>
    </location>
</feature>
<reference evidence="4" key="2">
    <citation type="submission" date="2025-09" db="UniProtKB">
        <authorList>
            <consortium name="Ensembl"/>
        </authorList>
    </citation>
    <scope>IDENTIFICATION</scope>
</reference>
<dbReference type="PANTHER" id="PTHR23347">
    <property type="entry name" value="COLORECTAL MUTANT CANCER PROTEIN MCC PROTEIN -RELATED"/>
    <property type="match status" value="1"/>
</dbReference>
<organism evidence="4 5">
    <name type="scientific">Oncorhynchus kisutch</name>
    <name type="common">Coho salmon</name>
    <name type="synonym">Salmo kisutch</name>
    <dbReference type="NCBI Taxonomy" id="8019"/>
    <lineage>
        <taxon>Eukaryota</taxon>
        <taxon>Metazoa</taxon>
        <taxon>Chordata</taxon>
        <taxon>Craniata</taxon>
        <taxon>Vertebrata</taxon>
        <taxon>Euteleostomi</taxon>
        <taxon>Actinopterygii</taxon>
        <taxon>Neopterygii</taxon>
        <taxon>Teleostei</taxon>
        <taxon>Protacanthopterygii</taxon>
        <taxon>Salmoniformes</taxon>
        <taxon>Salmonidae</taxon>
        <taxon>Salmoninae</taxon>
        <taxon>Oncorhynchus</taxon>
    </lineage>
</organism>
<dbReference type="Proteomes" id="UP000694557">
    <property type="component" value="Unassembled WGS sequence"/>
</dbReference>
<feature type="coiled-coil region" evidence="1">
    <location>
        <begin position="361"/>
        <end position="388"/>
    </location>
</feature>
<evidence type="ECO:0000313" key="5">
    <source>
        <dbReference type="Proteomes" id="UP000694557"/>
    </source>
</evidence>
<keyword evidence="1" id="KW-0175">Coiled coil</keyword>
<name>A0A8C7IJ43_ONCKI</name>
<dbReference type="Ensembl" id="ENSOKIT00005079305.1">
    <property type="protein sequence ID" value="ENSOKIP00005074430.1"/>
    <property type="gene ID" value="ENSOKIG00005032129.1"/>
</dbReference>
<dbReference type="AlphaFoldDB" id="A0A8C7IJ43"/>
<evidence type="ECO:0000256" key="1">
    <source>
        <dbReference type="SAM" id="Coils"/>
    </source>
</evidence>
<sequence>MLSEKMSIISTQEFKRGKSDTLDIQSEGEEMTPVTLVTTMTPDTEVNSEPSQAELAQCEAEVGTLLSIIAELNRKMGALQAPSDPDDLKPQEPVILPPAPASLSSPPPSLCNPEKHTGTASKAPVTNREGSGEVWSELQGVMSVLEGSINTRRAWAASHTACGQDGQMEHLTAARDSWVQVTQVLEEMEREFGISYPSGLPPEERQQYQKDILALHQRNCDLRSSLQSRQEELEGAKVTVGDIEVERNSLHEKLLGLHKAWRSGSLSPPYSSSGSSSGVVLSPGWASPGSPGSPSFLGSPPFPGSPLFLRRPIAMGIFPALSTGGDISSSASPSPSPWPGSVPQGSPCRSPSPSVSLEGETDRLQRCIERLKARNERLTAALDKRKGESELISMTLSRHEADSTALQMALQYCEECEEAYSELLSVYEGRRQQVIPHWRHIAGPVMESQQPNSPRPSLRSLRTEELSTSFSTPGGAVETETYIQTRFHLYYTARGSEVEGCEADIRERIERLKQDRAAVCVPKPGPGGEGNLSPDTGTLAGLRGTRGGQGGQDTSNPQSTKREKAVLLYDLVTVREEMSELRGLIRLTEKERRCLDWSLMAQKAQDAAGALISESLAEEIEDRRTEQQRTSENEDKLSSDGDTPGPQNRAILRELQAVLQREQVLKRRVLAVRESLDLVLSDSASRRRGNDEQMARLAQAHSKATGSYRNARRKYREKLWRLESQVSAMSDRHMTQIGALKATLEAMECRREETVL</sequence>
<feature type="compositionally biased region" description="Pro residues" evidence="2">
    <location>
        <begin position="95"/>
        <end position="110"/>
    </location>
</feature>
<dbReference type="Pfam" id="PF10506">
    <property type="entry name" value="USHBP1_PDZ-bd"/>
    <property type="match status" value="1"/>
</dbReference>
<evidence type="ECO:0000313" key="4">
    <source>
        <dbReference type="Ensembl" id="ENSOKIP00005074430.1"/>
    </source>
</evidence>
<proteinExistence type="predicted"/>
<feature type="compositionally biased region" description="Basic and acidic residues" evidence="2">
    <location>
        <begin position="621"/>
        <end position="639"/>
    </location>
</feature>
<keyword evidence="5" id="KW-1185">Reference proteome</keyword>
<dbReference type="InterPro" id="IPR040171">
    <property type="entry name" value="USBP1-like"/>
</dbReference>
<protein>
    <submittedName>
        <fullName evidence="4">Usher syndrome 1C binding protein 1</fullName>
    </submittedName>
</protein>
<accession>A0A8C7IJ43</accession>
<gene>
    <name evidence="4" type="primary">ushbp1</name>
</gene>
<feature type="region of interest" description="Disordered" evidence="2">
    <location>
        <begin position="620"/>
        <end position="647"/>
    </location>
</feature>
<evidence type="ECO:0000256" key="2">
    <source>
        <dbReference type="SAM" id="MobiDB-lite"/>
    </source>
</evidence>